<name>A0A1Z1MPQ1_KUECA</name>
<dbReference type="EMBL" id="MF101449">
    <property type="protein sequence ID" value="ARW67839.1"/>
    <property type="molecule type" value="Genomic_DNA"/>
</dbReference>
<keyword evidence="1" id="KW-0150">Chloroplast</keyword>
<evidence type="ECO:0000313" key="1">
    <source>
        <dbReference type="EMBL" id="ARW67839.1"/>
    </source>
</evidence>
<keyword evidence="1" id="KW-0934">Plastid</keyword>
<organism evidence="1">
    <name type="scientific">Kuetzingia canaliculata</name>
    <name type="common">Red alga</name>
    <name type="synonym">Rytiphlaea canaliculata</name>
    <dbReference type="NCBI Taxonomy" id="228262"/>
    <lineage>
        <taxon>Eukaryota</taxon>
        <taxon>Rhodophyta</taxon>
        <taxon>Florideophyceae</taxon>
        <taxon>Rhodymeniophycidae</taxon>
        <taxon>Ceramiales</taxon>
        <taxon>Rhodomelaceae</taxon>
        <taxon>Amansieae</taxon>
        <taxon>Kuetzingia</taxon>
    </lineage>
</organism>
<sequence length="40" mass="4732">MNLISSDTGYIFLLIFNNSQLNNFITGKMQYYNEFCTFLL</sequence>
<reference evidence="1" key="1">
    <citation type="journal article" date="2017" name="J. Phycol.">
        <title>Analysis of chloroplast genomes and a supermatrix inform reclassification of the Rhodomelaceae (Rhodophyta).</title>
        <authorList>
            <person name="Diaz-Tapia P."/>
            <person name="Maggs C.A."/>
            <person name="West J.A."/>
            <person name="Verbruggen H."/>
        </authorList>
    </citation>
    <scope>NUCLEOTIDE SEQUENCE</scope>
    <source>
        <strain evidence="1">PD1540</strain>
    </source>
</reference>
<dbReference type="RefSeq" id="YP_009398653.1">
    <property type="nucleotide sequence ID" value="NC_035293.1"/>
</dbReference>
<gene>
    <name evidence="1" type="primary">orf40</name>
</gene>
<dbReference type="GeneID" id="33361219"/>
<accession>A0A1Z1MPQ1</accession>
<dbReference type="AlphaFoldDB" id="A0A1Z1MPQ1"/>
<geneLocation type="chloroplast" evidence="1"/>
<proteinExistence type="predicted"/>
<protein>
    <submittedName>
        <fullName evidence="1">Uncharacterized protein</fullName>
    </submittedName>
</protein>